<proteinExistence type="predicted"/>
<evidence type="ECO:0000313" key="2">
    <source>
        <dbReference type="EMBL" id="KAF2118493.1"/>
    </source>
</evidence>
<reference evidence="2" key="1">
    <citation type="journal article" date="2020" name="Stud. Mycol.">
        <title>101 Dothideomycetes genomes: a test case for predicting lifestyles and emergence of pathogens.</title>
        <authorList>
            <person name="Haridas S."/>
            <person name="Albert R."/>
            <person name="Binder M."/>
            <person name="Bloem J."/>
            <person name="Labutti K."/>
            <person name="Salamov A."/>
            <person name="Andreopoulos B."/>
            <person name="Baker S."/>
            <person name="Barry K."/>
            <person name="Bills G."/>
            <person name="Bluhm B."/>
            <person name="Cannon C."/>
            <person name="Castanera R."/>
            <person name="Culley D."/>
            <person name="Daum C."/>
            <person name="Ezra D."/>
            <person name="Gonzalez J."/>
            <person name="Henrissat B."/>
            <person name="Kuo A."/>
            <person name="Liang C."/>
            <person name="Lipzen A."/>
            <person name="Lutzoni F."/>
            <person name="Magnuson J."/>
            <person name="Mondo S."/>
            <person name="Nolan M."/>
            <person name="Ohm R."/>
            <person name="Pangilinan J."/>
            <person name="Park H.-J."/>
            <person name="Ramirez L."/>
            <person name="Alfaro M."/>
            <person name="Sun H."/>
            <person name="Tritt A."/>
            <person name="Yoshinaga Y."/>
            <person name="Zwiers L.-H."/>
            <person name="Turgeon B."/>
            <person name="Goodwin S."/>
            <person name="Spatafora J."/>
            <person name="Crous P."/>
            <person name="Grigoriev I."/>
        </authorList>
    </citation>
    <scope>NUCLEOTIDE SEQUENCE</scope>
    <source>
        <strain evidence="2">CBS 627.86</strain>
    </source>
</reference>
<keyword evidence="1" id="KW-0732">Signal</keyword>
<keyword evidence="3" id="KW-1185">Reference proteome</keyword>
<evidence type="ECO:0000313" key="3">
    <source>
        <dbReference type="Proteomes" id="UP000799770"/>
    </source>
</evidence>
<feature type="chain" id="PRO_5025348479" evidence="1">
    <location>
        <begin position="18"/>
        <end position="160"/>
    </location>
</feature>
<feature type="signal peptide" evidence="1">
    <location>
        <begin position="1"/>
        <end position="17"/>
    </location>
</feature>
<dbReference type="EMBL" id="ML977317">
    <property type="protein sequence ID" value="KAF2118493.1"/>
    <property type="molecule type" value="Genomic_DNA"/>
</dbReference>
<protein>
    <submittedName>
        <fullName evidence="2">Uncharacterized protein</fullName>
    </submittedName>
</protein>
<dbReference type="Proteomes" id="UP000799770">
    <property type="component" value="Unassembled WGS sequence"/>
</dbReference>
<sequence>MLPKLLVLLLLVYLTLAAPLTSPPTHAANLSAKDTNLCSFHLKWTQYCDFKMRNHLSVPSVFGNHKKDVTYDDNQFYPDLQPGDRFKITGLASDVGVELVRACGRDDGLQLLYQNCTWQDSGSGWGSCGHCESGEWDKEGDFCTKLWDSRVKQMDCYWNC</sequence>
<organism evidence="2 3">
    <name type="scientific">Lophiotrema nucula</name>
    <dbReference type="NCBI Taxonomy" id="690887"/>
    <lineage>
        <taxon>Eukaryota</taxon>
        <taxon>Fungi</taxon>
        <taxon>Dikarya</taxon>
        <taxon>Ascomycota</taxon>
        <taxon>Pezizomycotina</taxon>
        <taxon>Dothideomycetes</taxon>
        <taxon>Pleosporomycetidae</taxon>
        <taxon>Pleosporales</taxon>
        <taxon>Lophiotremataceae</taxon>
        <taxon>Lophiotrema</taxon>
    </lineage>
</organism>
<accession>A0A6A5ZHZ0</accession>
<evidence type="ECO:0000256" key="1">
    <source>
        <dbReference type="SAM" id="SignalP"/>
    </source>
</evidence>
<name>A0A6A5ZHZ0_9PLEO</name>
<gene>
    <name evidence="2" type="ORF">BDV96DRAFT_387653</name>
</gene>
<dbReference type="AlphaFoldDB" id="A0A6A5ZHZ0"/>